<sequence length="182" mass="21196">MVKRKSVVRKPRSRVTVRENGQDLQEEKEIDETALHTGLNLIANRFNYEATRDHVLEVGVLQFDRKPVIIRPWSRDLNAMKLYGTLVEQIIDYEWLPVKCKSCSGYGHIMADYRKMIPKAKWTKTEGVKTKTEDAKLKDADKQSKVFTKETIDNHVEEKCEQEDAEPVDDNQRKDWITFQGG</sequence>
<reference evidence="2" key="1">
    <citation type="submission" date="2018-11" db="EMBL/GenBank/DDBJ databases">
        <authorList>
            <person name="Grassa J C."/>
        </authorList>
    </citation>
    <scope>NUCLEOTIDE SEQUENCE [LARGE SCALE GENOMIC DNA]</scope>
</reference>
<evidence type="ECO:0000313" key="2">
    <source>
        <dbReference type="EnsemblPlants" id="cds.evm.model.08.1419"/>
    </source>
</evidence>
<name>A0A803Q8M1_CANSA</name>
<reference evidence="2" key="2">
    <citation type="submission" date="2021-03" db="UniProtKB">
        <authorList>
            <consortium name="EnsemblPlants"/>
        </authorList>
    </citation>
    <scope>IDENTIFICATION</scope>
</reference>
<protein>
    <submittedName>
        <fullName evidence="2">Uncharacterized protein</fullName>
    </submittedName>
</protein>
<dbReference type="Gramene" id="evm.model.08.1419">
    <property type="protein sequence ID" value="cds.evm.model.08.1419"/>
    <property type="gene ID" value="evm.TU.08.1419"/>
</dbReference>
<keyword evidence="3" id="KW-1185">Reference proteome</keyword>
<evidence type="ECO:0000256" key="1">
    <source>
        <dbReference type="SAM" id="MobiDB-lite"/>
    </source>
</evidence>
<dbReference type="EMBL" id="UZAU01000710">
    <property type="status" value="NOT_ANNOTATED_CDS"/>
    <property type="molecule type" value="Genomic_DNA"/>
</dbReference>
<feature type="compositionally biased region" description="Acidic residues" evidence="1">
    <location>
        <begin position="160"/>
        <end position="169"/>
    </location>
</feature>
<evidence type="ECO:0000313" key="3">
    <source>
        <dbReference type="Proteomes" id="UP000596661"/>
    </source>
</evidence>
<dbReference type="EnsemblPlants" id="evm.model.08.1419">
    <property type="protein sequence ID" value="cds.evm.model.08.1419"/>
    <property type="gene ID" value="evm.TU.08.1419"/>
</dbReference>
<accession>A0A803Q8M1</accession>
<feature type="region of interest" description="Disordered" evidence="1">
    <location>
        <begin position="157"/>
        <end position="182"/>
    </location>
</feature>
<dbReference type="Proteomes" id="UP000596661">
    <property type="component" value="Chromosome 8"/>
</dbReference>
<proteinExistence type="predicted"/>
<organism evidence="2 3">
    <name type="scientific">Cannabis sativa</name>
    <name type="common">Hemp</name>
    <name type="synonym">Marijuana</name>
    <dbReference type="NCBI Taxonomy" id="3483"/>
    <lineage>
        <taxon>Eukaryota</taxon>
        <taxon>Viridiplantae</taxon>
        <taxon>Streptophyta</taxon>
        <taxon>Embryophyta</taxon>
        <taxon>Tracheophyta</taxon>
        <taxon>Spermatophyta</taxon>
        <taxon>Magnoliopsida</taxon>
        <taxon>eudicotyledons</taxon>
        <taxon>Gunneridae</taxon>
        <taxon>Pentapetalae</taxon>
        <taxon>rosids</taxon>
        <taxon>fabids</taxon>
        <taxon>Rosales</taxon>
        <taxon>Cannabaceae</taxon>
        <taxon>Cannabis</taxon>
    </lineage>
</organism>
<dbReference type="AlphaFoldDB" id="A0A803Q8M1"/>